<dbReference type="SMART" id="SM00382">
    <property type="entry name" value="AAA"/>
    <property type="match status" value="1"/>
</dbReference>
<dbReference type="GO" id="GO:0016887">
    <property type="term" value="F:ATP hydrolysis activity"/>
    <property type="evidence" value="ECO:0007669"/>
    <property type="project" value="InterPro"/>
</dbReference>
<gene>
    <name evidence="2" type="ORF">W5A_12066</name>
</gene>
<dbReference type="SUPFAM" id="SSF52540">
    <property type="entry name" value="P-loop containing nucleoside triphosphate hydrolases"/>
    <property type="match status" value="1"/>
</dbReference>
<dbReference type="InterPro" id="IPR003593">
    <property type="entry name" value="AAA+_ATPase"/>
</dbReference>
<reference evidence="2 3" key="1">
    <citation type="journal article" date="2012" name="J. Bacteriol.">
        <title>Genome Sequence of the Halotolerant Bacterium Imtechella halotolerans K1T.</title>
        <authorList>
            <person name="Kumar S."/>
            <person name="Vikram S."/>
            <person name="Subramanian S."/>
            <person name="Raghava G.P."/>
            <person name="Pinnaka A.K."/>
        </authorList>
    </citation>
    <scope>NUCLEOTIDE SEQUENCE [LARGE SCALE GENOMIC DNA]</scope>
    <source>
        <strain evidence="2 3">K1</strain>
    </source>
</reference>
<dbReference type="InterPro" id="IPR027417">
    <property type="entry name" value="P-loop_NTPase"/>
</dbReference>
<dbReference type="GO" id="GO:0005524">
    <property type="term" value="F:ATP binding"/>
    <property type="evidence" value="ECO:0007669"/>
    <property type="project" value="InterPro"/>
</dbReference>
<dbReference type="PANTHER" id="PTHR23077">
    <property type="entry name" value="AAA-FAMILY ATPASE"/>
    <property type="match status" value="1"/>
</dbReference>
<dbReference type="eggNOG" id="COG0464">
    <property type="taxonomic scope" value="Bacteria"/>
</dbReference>
<protein>
    <submittedName>
        <fullName evidence="2">ATPase AAA</fullName>
    </submittedName>
</protein>
<evidence type="ECO:0000313" key="3">
    <source>
        <dbReference type="Proteomes" id="UP000005938"/>
    </source>
</evidence>
<dbReference type="Pfam" id="PF00004">
    <property type="entry name" value="AAA"/>
    <property type="match status" value="1"/>
</dbReference>
<proteinExistence type="predicted"/>
<dbReference type="RefSeq" id="WP_008241044.1">
    <property type="nucleotide sequence ID" value="NZ_AJJU01000037.1"/>
</dbReference>
<keyword evidence="3" id="KW-1185">Reference proteome</keyword>
<dbReference type="Proteomes" id="UP000005938">
    <property type="component" value="Unassembled WGS sequence"/>
</dbReference>
<dbReference type="PANTHER" id="PTHR23077:SF198">
    <property type="entry name" value="ATP-DEPENDENT ZINC METALLOPROTEASE FTSH"/>
    <property type="match status" value="1"/>
</dbReference>
<evidence type="ECO:0000313" key="2">
    <source>
        <dbReference type="EMBL" id="EID72239.1"/>
    </source>
</evidence>
<dbReference type="InterPro" id="IPR050168">
    <property type="entry name" value="AAA_ATPase_domain"/>
</dbReference>
<accession>I0W773</accession>
<evidence type="ECO:0000259" key="1">
    <source>
        <dbReference type="SMART" id="SM00382"/>
    </source>
</evidence>
<dbReference type="OrthoDB" id="7438987at2"/>
<organism evidence="2 3">
    <name type="scientific">Imtechella halotolerans K1</name>
    <dbReference type="NCBI Taxonomy" id="946077"/>
    <lineage>
        <taxon>Bacteria</taxon>
        <taxon>Pseudomonadati</taxon>
        <taxon>Bacteroidota</taxon>
        <taxon>Flavobacteriia</taxon>
        <taxon>Flavobacteriales</taxon>
        <taxon>Flavobacteriaceae</taxon>
        <taxon>Imtechella</taxon>
    </lineage>
</organism>
<dbReference type="Gene3D" id="3.40.50.300">
    <property type="entry name" value="P-loop containing nucleotide triphosphate hydrolases"/>
    <property type="match status" value="1"/>
</dbReference>
<feature type="domain" description="AAA+ ATPase" evidence="1">
    <location>
        <begin position="49"/>
        <end position="182"/>
    </location>
</feature>
<sequence length="240" mass="27044">MNVYELVISDKEEVSLDDIVLSTPNKVHVQSLIKEHRHGEALKKYGLTVNNKIMLMGSSGCGKTTTAKAIAHALKKPILVVNLATIVSARIGETSQNIKAIFDKAARDRAVLFLDEFDQIGKARGEDDKDVGEMRRLVNTIIQLIDYYPENSLLIAATNHDEIIDSALMRRFQVRMGFEMPSEAVLDGFYNTLLARFPEKFCDFKRKYEVSFAEAKDFALTKVKEAIIQELEMEEIAISN</sequence>
<dbReference type="EMBL" id="AJJU01000037">
    <property type="protein sequence ID" value="EID72239.1"/>
    <property type="molecule type" value="Genomic_DNA"/>
</dbReference>
<dbReference type="PATRIC" id="fig|946077.3.peg.2436"/>
<dbReference type="STRING" id="946077.W5A_12066"/>
<dbReference type="CDD" id="cd19481">
    <property type="entry name" value="RecA-like_protease"/>
    <property type="match status" value="1"/>
</dbReference>
<dbReference type="AlphaFoldDB" id="I0W773"/>
<name>I0W773_9FLAO</name>
<dbReference type="InterPro" id="IPR003959">
    <property type="entry name" value="ATPase_AAA_core"/>
</dbReference>
<comment type="caution">
    <text evidence="2">The sequence shown here is derived from an EMBL/GenBank/DDBJ whole genome shotgun (WGS) entry which is preliminary data.</text>
</comment>